<dbReference type="GO" id="GO:0005212">
    <property type="term" value="F:structural constituent of eye lens"/>
    <property type="evidence" value="ECO:0007669"/>
    <property type="project" value="UniProtKB-KW"/>
</dbReference>
<dbReference type="EMBL" id="JAYKXH010000005">
    <property type="protein sequence ID" value="KAK7168963.1"/>
    <property type="molecule type" value="Genomic_DNA"/>
</dbReference>
<keyword evidence="7" id="KW-1185">Reference proteome</keyword>
<dbReference type="Gene3D" id="2.60.20.10">
    <property type="entry name" value="Crystallins"/>
    <property type="match status" value="2"/>
</dbReference>
<dbReference type="InterPro" id="IPR001064">
    <property type="entry name" value="Beta/gamma_crystallin"/>
</dbReference>
<dbReference type="GO" id="GO:0007601">
    <property type="term" value="P:visual perception"/>
    <property type="evidence" value="ECO:0007669"/>
    <property type="project" value="TreeGrafter"/>
</dbReference>
<dbReference type="AlphaFoldDB" id="A0AAN9DCR8"/>
<evidence type="ECO:0000256" key="3">
    <source>
        <dbReference type="ARBA" id="ARBA00022613"/>
    </source>
</evidence>
<dbReference type="SMART" id="SM00247">
    <property type="entry name" value="XTALbg"/>
    <property type="match status" value="2"/>
</dbReference>
<dbReference type="InterPro" id="IPR050252">
    <property type="entry name" value="Beta/Gamma-Crystallin"/>
</dbReference>
<evidence type="ECO:0000313" key="6">
    <source>
        <dbReference type="EMBL" id="KAK7168963.1"/>
    </source>
</evidence>
<comment type="caution">
    <text evidence="6">The sequence shown here is derived from an EMBL/GenBank/DDBJ whole genome shotgun (WGS) entry which is preliminary data.</text>
</comment>
<proteinExistence type="inferred from homology"/>
<dbReference type="FunFam" id="2.60.20.10:FF:000003">
    <property type="entry name" value="Crystallin gamma S"/>
    <property type="match status" value="1"/>
</dbReference>
<dbReference type="PROSITE" id="PS50915">
    <property type="entry name" value="CRYSTALLIN_BETA_GAMMA"/>
    <property type="match status" value="3"/>
</dbReference>
<dbReference type="PANTHER" id="PTHR11818">
    <property type="entry name" value="BETA/GAMMA CRYSTALLIN"/>
    <property type="match status" value="1"/>
</dbReference>
<gene>
    <name evidence="6" type="ORF">R3I93_005073</name>
</gene>
<evidence type="ECO:0000313" key="7">
    <source>
        <dbReference type="Proteomes" id="UP001364617"/>
    </source>
</evidence>
<accession>A0AAN9DCR8</accession>
<dbReference type="Proteomes" id="UP001364617">
    <property type="component" value="Unassembled WGS sequence"/>
</dbReference>
<comment type="similarity">
    <text evidence="2">Belongs to the beta/gamma-crystallin family.</text>
</comment>
<dbReference type="GO" id="GO:0002088">
    <property type="term" value="P:lens development in camera-type eye"/>
    <property type="evidence" value="ECO:0007669"/>
    <property type="project" value="TreeGrafter"/>
</dbReference>
<feature type="domain" description="Beta/gamma crystallin 'Greek key'" evidence="5">
    <location>
        <begin position="145"/>
        <end position="187"/>
    </location>
</feature>
<evidence type="ECO:0000256" key="2">
    <source>
        <dbReference type="ARBA" id="ARBA00009646"/>
    </source>
</evidence>
<dbReference type="InterPro" id="IPR011024">
    <property type="entry name" value="G_crystallin-like"/>
</dbReference>
<name>A0AAN9DCR8_9TELE</name>
<dbReference type="Pfam" id="PF00030">
    <property type="entry name" value="Crystall"/>
    <property type="match status" value="2"/>
</dbReference>
<keyword evidence="4" id="KW-0677">Repeat</keyword>
<evidence type="ECO:0000259" key="5">
    <source>
        <dbReference type="PROSITE" id="PS50915"/>
    </source>
</evidence>
<dbReference type="PANTHER" id="PTHR11818:SF129">
    <property type="entry name" value="CRYSTALLIN, GAMMA M6-RELATED"/>
    <property type="match status" value="1"/>
</dbReference>
<protein>
    <recommendedName>
        <fullName evidence="5">Beta/gamma crystallin 'Greek key' domain-containing protein</fullName>
    </recommendedName>
</protein>
<dbReference type="SUPFAM" id="SSF49695">
    <property type="entry name" value="gamma-Crystallin-like"/>
    <property type="match status" value="1"/>
</dbReference>
<feature type="domain" description="Beta/gamma crystallin 'Greek key'" evidence="5">
    <location>
        <begin position="56"/>
        <end position="98"/>
    </location>
</feature>
<organism evidence="6 7">
    <name type="scientific">Phoxinus phoxinus</name>
    <name type="common">Eurasian minnow</name>
    <dbReference type="NCBI Taxonomy" id="58324"/>
    <lineage>
        <taxon>Eukaryota</taxon>
        <taxon>Metazoa</taxon>
        <taxon>Chordata</taxon>
        <taxon>Craniata</taxon>
        <taxon>Vertebrata</taxon>
        <taxon>Euteleostomi</taxon>
        <taxon>Actinopterygii</taxon>
        <taxon>Neopterygii</taxon>
        <taxon>Teleostei</taxon>
        <taxon>Ostariophysi</taxon>
        <taxon>Cypriniformes</taxon>
        <taxon>Leuciscidae</taxon>
        <taxon>Phoxininae</taxon>
        <taxon>Phoxinus</taxon>
    </lineage>
</organism>
<dbReference type="FunFam" id="2.60.20.10:FF:000001">
    <property type="entry name" value="Crystallin gamma S"/>
    <property type="match status" value="1"/>
</dbReference>
<dbReference type="PRINTS" id="PR01367">
    <property type="entry name" value="BGCRYSTALLIN"/>
</dbReference>
<evidence type="ECO:0000256" key="1">
    <source>
        <dbReference type="ARBA" id="ARBA00003689"/>
    </source>
</evidence>
<comment type="function">
    <text evidence="1">Crystallins are the dominant structural components of the vertebrate eye lens.</text>
</comment>
<reference evidence="6 7" key="1">
    <citation type="submission" date="2024-02" db="EMBL/GenBank/DDBJ databases">
        <title>Chromosome-level genome assembly of the Eurasian Minnow (Phoxinus phoxinus).</title>
        <authorList>
            <person name="Oriowo T.O."/>
            <person name="Martin S."/>
            <person name="Stange M."/>
            <person name="Chrysostomakis Y."/>
            <person name="Brown T."/>
            <person name="Winkler S."/>
            <person name="Kukowka S."/>
            <person name="Myers E.W."/>
            <person name="Bohne A."/>
        </authorList>
    </citation>
    <scope>NUCLEOTIDE SEQUENCE [LARGE SCALE GENOMIC DNA]</scope>
    <source>
        <strain evidence="6">ZFMK-TIS-60720</strain>
        <tissue evidence="6">Whole Organism</tissue>
    </source>
</reference>
<sequence>MPVLSRIALSDDNMTIGKIIFYEDRNFQGRHHECSSDCADIHPYFTQCNSIRVESGCFMVYEHPNYMGQQYFLRRGEYSDCQCMIGFSNYIRSCRMIPMYNGNYRMRLYDRADMGGQMIALTEDCPNIMDRFHTSDIHSCHVMDGHWLLYEQPNYRGRMYYLKPGEYRKYSDWGGTAPRIGSLRRITTFN</sequence>
<evidence type="ECO:0000256" key="4">
    <source>
        <dbReference type="ARBA" id="ARBA00022737"/>
    </source>
</evidence>
<feature type="domain" description="Beta/gamma crystallin 'Greek key'" evidence="5">
    <location>
        <begin position="17"/>
        <end position="55"/>
    </location>
</feature>
<keyword evidence="3" id="KW-0273">Eye lens protein</keyword>